<gene>
    <name evidence="3" type="ordered locus">AALP_Aa8g367500</name>
</gene>
<protein>
    <recommendedName>
        <fullName evidence="2">DUF4283 domain-containing protein</fullName>
    </recommendedName>
</protein>
<dbReference type="GO" id="GO:0008270">
    <property type="term" value="F:zinc ion binding"/>
    <property type="evidence" value="ECO:0007669"/>
    <property type="project" value="InterPro"/>
</dbReference>
<dbReference type="PANTHER" id="PTHR31286">
    <property type="entry name" value="GLYCINE-RICH CELL WALL STRUCTURAL PROTEIN 1.8-LIKE"/>
    <property type="match status" value="1"/>
</dbReference>
<keyword evidence="4" id="KW-1185">Reference proteome</keyword>
<dbReference type="GO" id="GO:0003676">
    <property type="term" value="F:nucleic acid binding"/>
    <property type="evidence" value="ECO:0007669"/>
    <property type="project" value="InterPro"/>
</dbReference>
<feature type="compositionally biased region" description="Basic residues" evidence="1">
    <location>
        <begin position="471"/>
        <end position="487"/>
    </location>
</feature>
<dbReference type="InterPro" id="IPR036875">
    <property type="entry name" value="Znf_CCHC_sf"/>
</dbReference>
<feature type="region of interest" description="Disordered" evidence="1">
    <location>
        <begin position="340"/>
        <end position="487"/>
    </location>
</feature>
<dbReference type="EMBL" id="CM002876">
    <property type="protein sequence ID" value="KFK27320.1"/>
    <property type="molecule type" value="Genomic_DNA"/>
</dbReference>
<feature type="compositionally biased region" description="Polar residues" evidence="1">
    <location>
        <begin position="397"/>
        <end position="407"/>
    </location>
</feature>
<reference evidence="4" key="1">
    <citation type="journal article" date="2015" name="Nat. Plants">
        <title>Genome expansion of Arabis alpina linked with retrotransposition and reduced symmetric DNA methylation.</title>
        <authorList>
            <person name="Willing E.M."/>
            <person name="Rawat V."/>
            <person name="Mandakova T."/>
            <person name="Maumus F."/>
            <person name="James G.V."/>
            <person name="Nordstroem K.J."/>
            <person name="Becker C."/>
            <person name="Warthmann N."/>
            <person name="Chica C."/>
            <person name="Szarzynska B."/>
            <person name="Zytnicki M."/>
            <person name="Albani M.C."/>
            <person name="Kiefer C."/>
            <person name="Bergonzi S."/>
            <person name="Castaings L."/>
            <person name="Mateos J.L."/>
            <person name="Berns M.C."/>
            <person name="Bujdoso N."/>
            <person name="Piofczyk T."/>
            <person name="de Lorenzo L."/>
            <person name="Barrero-Sicilia C."/>
            <person name="Mateos I."/>
            <person name="Piednoel M."/>
            <person name="Hagmann J."/>
            <person name="Chen-Min-Tao R."/>
            <person name="Iglesias-Fernandez R."/>
            <person name="Schuster S.C."/>
            <person name="Alonso-Blanco C."/>
            <person name="Roudier F."/>
            <person name="Carbonero P."/>
            <person name="Paz-Ares J."/>
            <person name="Davis S.J."/>
            <person name="Pecinka A."/>
            <person name="Quesneville H."/>
            <person name="Colot V."/>
            <person name="Lysak M.A."/>
            <person name="Weigel D."/>
            <person name="Coupland G."/>
            <person name="Schneeberger K."/>
        </authorList>
    </citation>
    <scope>NUCLEOTIDE SEQUENCE [LARGE SCALE GENOMIC DNA]</scope>
    <source>
        <strain evidence="4">cv. Pajares</strain>
    </source>
</reference>
<sequence length="487" mass="53160">MRKKKPPSKPFKSLSPSGPVPPSASSAEVPVITHVEPPILESRPVLSGLTPLLDGSAALDPPFSSKVSEPHLRSVKADSPAVPDVEIHDVVTLAAYAAKEPQDTTVKAVPAAAPEEKNDSKTPGESCVKILNSVIEKNRKSWDFFIIGQFYSDPPSQGTIHNIVNGIWSRQYRDVTVSKMEGNAFLFRIPNAATRNGVLTQRLWQIEGQTMFVAKWEPGVIPVKPELSSAPIWLELRQVPFQFFNEDRLERIAGLVGDPKFLHTSTTNKTNLEVAKVFTVIDPCKPLPEAVNVQFESGDIARVLVSSPWMPPTCGFCKEVGHNLKRCKKAQILCSVCNSTTHEPDQCPKKGQTGQNKGASRRGRARSRSQVQKKSKESNEERTNLNEEPPSFVITPGPTSLGVSSDTFKGESSGLSLACKTSDKGNVQETGRSCKSSEVEEDSSDVESSPRQSVSGESYDHQGYTEVTYNIKKKGKKGKRGKGPKTT</sequence>
<feature type="compositionally biased region" description="Basic residues" evidence="1">
    <location>
        <begin position="359"/>
        <end position="373"/>
    </location>
</feature>
<proteinExistence type="predicted"/>
<dbReference type="eggNOG" id="KOG1075">
    <property type="taxonomic scope" value="Eukaryota"/>
</dbReference>
<evidence type="ECO:0000313" key="3">
    <source>
        <dbReference type="EMBL" id="KFK27320.1"/>
    </source>
</evidence>
<evidence type="ECO:0000313" key="4">
    <source>
        <dbReference type="Proteomes" id="UP000029120"/>
    </source>
</evidence>
<dbReference type="Gene3D" id="4.10.60.10">
    <property type="entry name" value="Zinc finger, CCHC-type"/>
    <property type="match status" value="1"/>
</dbReference>
<dbReference type="InterPro" id="IPR025558">
    <property type="entry name" value="DUF4283"/>
</dbReference>
<feature type="compositionally biased region" description="Basic and acidic residues" evidence="1">
    <location>
        <begin position="374"/>
        <end position="385"/>
    </location>
</feature>
<accession>A0A087GBR8</accession>
<feature type="compositionally biased region" description="Low complexity" evidence="1">
    <location>
        <begin position="10"/>
        <end position="29"/>
    </location>
</feature>
<dbReference type="Pfam" id="PF14111">
    <property type="entry name" value="DUF4283"/>
    <property type="match status" value="1"/>
</dbReference>
<evidence type="ECO:0000259" key="2">
    <source>
        <dbReference type="Pfam" id="PF14111"/>
    </source>
</evidence>
<feature type="region of interest" description="Disordered" evidence="1">
    <location>
        <begin position="104"/>
        <end position="124"/>
    </location>
</feature>
<dbReference type="Gramene" id="KFK27320">
    <property type="protein sequence ID" value="KFK27320"/>
    <property type="gene ID" value="AALP_AA8G367500"/>
</dbReference>
<name>A0A087GBR8_ARAAL</name>
<organism evidence="3 4">
    <name type="scientific">Arabis alpina</name>
    <name type="common">Alpine rock-cress</name>
    <dbReference type="NCBI Taxonomy" id="50452"/>
    <lineage>
        <taxon>Eukaryota</taxon>
        <taxon>Viridiplantae</taxon>
        <taxon>Streptophyta</taxon>
        <taxon>Embryophyta</taxon>
        <taxon>Tracheophyta</taxon>
        <taxon>Spermatophyta</taxon>
        <taxon>Magnoliopsida</taxon>
        <taxon>eudicotyledons</taxon>
        <taxon>Gunneridae</taxon>
        <taxon>Pentapetalae</taxon>
        <taxon>rosids</taxon>
        <taxon>malvids</taxon>
        <taxon>Brassicales</taxon>
        <taxon>Brassicaceae</taxon>
        <taxon>Arabideae</taxon>
        <taxon>Arabis</taxon>
    </lineage>
</organism>
<dbReference type="InterPro" id="IPR040256">
    <property type="entry name" value="At4g02000-like"/>
</dbReference>
<feature type="domain" description="DUF4283" evidence="2">
    <location>
        <begin position="140"/>
        <end position="222"/>
    </location>
</feature>
<evidence type="ECO:0000256" key="1">
    <source>
        <dbReference type="SAM" id="MobiDB-lite"/>
    </source>
</evidence>
<dbReference type="Proteomes" id="UP000029120">
    <property type="component" value="Chromosome 8"/>
</dbReference>
<feature type="region of interest" description="Disordered" evidence="1">
    <location>
        <begin position="1"/>
        <end position="29"/>
    </location>
</feature>
<dbReference type="SUPFAM" id="SSF57756">
    <property type="entry name" value="Retrovirus zinc finger-like domains"/>
    <property type="match status" value="1"/>
</dbReference>
<dbReference type="PANTHER" id="PTHR31286:SF55">
    <property type="entry name" value="DUF4283 DOMAIN-CONTAINING PROTEIN"/>
    <property type="match status" value="1"/>
</dbReference>
<dbReference type="OrthoDB" id="1113456at2759"/>
<dbReference type="AlphaFoldDB" id="A0A087GBR8"/>
<feature type="compositionally biased region" description="Polar residues" evidence="1">
    <location>
        <begin position="424"/>
        <end position="434"/>
    </location>
</feature>